<evidence type="ECO:0000256" key="1">
    <source>
        <dbReference type="ARBA" id="ARBA00023002"/>
    </source>
</evidence>
<name>A0A1I5UKS4_9RHOB</name>
<evidence type="ECO:0000313" key="7">
    <source>
        <dbReference type="Proteomes" id="UP000199356"/>
    </source>
</evidence>
<dbReference type="OrthoDB" id="9812907at2"/>
<evidence type="ECO:0000256" key="2">
    <source>
        <dbReference type="ARBA" id="ARBA00023027"/>
    </source>
</evidence>
<accession>A0A1I5UKS4</accession>
<dbReference type="RefSeq" id="WP_093424752.1">
    <property type="nucleotide sequence ID" value="NZ_FOXA01000021.1"/>
</dbReference>
<dbReference type="InterPro" id="IPR008927">
    <property type="entry name" value="6-PGluconate_DH-like_C_sf"/>
</dbReference>
<dbReference type="SUPFAM" id="SSF48179">
    <property type="entry name" value="6-phosphogluconate dehydrogenase C-terminal domain-like"/>
    <property type="match status" value="1"/>
</dbReference>
<organism evidence="6 7">
    <name type="scientific">Tranquillimonas alkanivorans</name>
    <dbReference type="NCBI Taxonomy" id="441119"/>
    <lineage>
        <taxon>Bacteria</taxon>
        <taxon>Pseudomonadati</taxon>
        <taxon>Pseudomonadota</taxon>
        <taxon>Alphaproteobacteria</taxon>
        <taxon>Rhodobacterales</taxon>
        <taxon>Roseobacteraceae</taxon>
        <taxon>Tranquillimonas</taxon>
    </lineage>
</organism>
<dbReference type="Gene3D" id="3.40.50.720">
    <property type="entry name" value="NAD(P)-binding Rossmann-like Domain"/>
    <property type="match status" value="1"/>
</dbReference>
<evidence type="ECO:0000259" key="5">
    <source>
        <dbReference type="Pfam" id="PF14833"/>
    </source>
</evidence>
<feature type="domain" description="3-hydroxyisobutyrate dehydrogenase-like NAD-binding" evidence="5">
    <location>
        <begin position="170"/>
        <end position="291"/>
    </location>
</feature>
<evidence type="ECO:0000256" key="3">
    <source>
        <dbReference type="PIRSR" id="PIRSR000103-1"/>
    </source>
</evidence>
<keyword evidence="1" id="KW-0560">Oxidoreductase</keyword>
<dbReference type="GO" id="GO:0050661">
    <property type="term" value="F:NADP binding"/>
    <property type="evidence" value="ECO:0007669"/>
    <property type="project" value="InterPro"/>
</dbReference>
<evidence type="ECO:0000259" key="4">
    <source>
        <dbReference type="Pfam" id="PF03446"/>
    </source>
</evidence>
<dbReference type="STRING" id="441119.SAMN04488047_12143"/>
<keyword evidence="7" id="KW-1185">Reference proteome</keyword>
<dbReference type="PANTHER" id="PTHR43060:SF15">
    <property type="entry name" value="3-HYDROXYISOBUTYRATE DEHYDROGENASE-LIKE 1, MITOCHONDRIAL-RELATED"/>
    <property type="match status" value="1"/>
</dbReference>
<reference evidence="6 7" key="1">
    <citation type="submission" date="2016-10" db="EMBL/GenBank/DDBJ databases">
        <authorList>
            <person name="de Groot N.N."/>
        </authorList>
    </citation>
    <scope>NUCLEOTIDE SEQUENCE [LARGE SCALE GENOMIC DNA]</scope>
    <source>
        <strain evidence="6 7">DSM 19547</strain>
    </source>
</reference>
<dbReference type="PIRSF" id="PIRSF000103">
    <property type="entry name" value="HIBADH"/>
    <property type="match status" value="1"/>
</dbReference>
<dbReference type="InterPro" id="IPR029154">
    <property type="entry name" value="HIBADH-like_NADP-bd"/>
</dbReference>
<dbReference type="Gene3D" id="1.10.1040.10">
    <property type="entry name" value="N-(1-d-carboxylethyl)-l-norvaline Dehydrogenase, domain 2"/>
    <property type="match status" value="1"/>
</dbReference>
<dbReference type="Pfam" id="PF14833">
    <property type="entry name" value="NAD_binding_11"/>
    <property type="match status" value="1"/>
</dbReference>
<protein>
    <submittedName>
        <fullName evidence="6">3-hydroxyisobutyrate dehydrogenase</fullName>
    </submittedName>
</protein>
<dbReference type="SUPFAM" id="SSF51735">
    <property type="entry name" value="NAD(P)-binding Rossmann-fold domains"/>
    <property type="match status" value="1"/>
</dbReference>
<evidence type="ECO:0000313" key="6">
    <source>
        <dbReference type="EMBL" id="SFP95842.1"/>
    </source>
</evidence>
<proteinExistence type="predicted"/>
<gene>
    <name evidence="6" type="ORF">SAMN04488047_12143</name>
</gene>
<dbReference type="GO" id="GO:0016491">
    <property type="term" value="F:oxidoreductase activity"/>
    <property type="evidence" value="ECO:0007669"/>
    <property type="project" value="UniProtKB-KW"/>
</dbReference>
<dbReference type="InterPro" id="IPR015815">
    <property type="entry name" value="HIBADH-related"/>
</dbReference>
<feature type="domain" description="6-phosphogluconate dehydrogenase NADP-binding" evidence="4">
    <location>
        <begin position="10"/>
        <end position="167"/>
    </location>
</feature>
<keyword evidence="2" id="KW-0520">NAD</keyword>
<dbReference type="Proteomes" id="UP000199356">
    <property type="component" value="Unassembled WGS sequence"/>
</dbReference>
<sequence>MAFGTSTRAGLVGLGIMGAPIARRLRQKGVPLTVWNLEPERFAEVEASGAVWADSPAEVWRASEVVFTCVLGDDAIESVCLGDLGFARAEGASLLVDLSTTSPEATEKVGAGLAEATGAAWIDAPMSGGPQAGEEGNLTLMIGGEEEACQRVMPLLELLSPNITRMGDLGAGQKTKIVNQAIVGANYVLMAEILAVMRAAGMDPSLLPGALKGGMADSTILQRIYTQMAAEDFDPPRSYARQLSKDLKSVAKFVEGLGLDLPVMQTGVHQYRDWAEAGNGMEDGASVARLYEKG</sequence>
<dbReference type="Pfam" id="PF03446">
    <property type="entry name" value="NAD_binding_2"/>
    <property type="match status" value="1"/>
</dbReference>
<dbReference type="InterPro" id="IPR036291">
    <property type="entry name" value="NAD(P)-bd_dom_sf"/>
</dbReference>
<dbReference type="EMBL" id="FOXA01000021">
    <property type="protein sequence ID" value="SFP95842.1"/>
    <property type="molecule type" value="Genomic_DNA"/>
</dbReference>
<dbReference type="InterPro" id="IPR013328">
    <property type="entry name" value="6PGD_dom2"/>
</dbReference>
<dbReference type="AlphaFoldDB" id="A0A1I5UKS4"/>
<feature type="active site" evidence="3">
    <location>
        <position position="176"/>
    </location>
</feature>
<dbReference type="InterPro" id="IPR006115">
    <property type="entry name" value="6PGDH_NADP-bd"/>
</dbReference>
<dbReference type="PANTHER" id="PTHR43060">
    <property type="entry name" value="3-HYDROXYISOBUTYRATE DEHYDROGENASE-LIKE 1, MITOCHONDRIAL-RELATED"/>
    <property type="match status" value="1"/>
</dbReference>
<dbReference type="GO" id="GO:0051287">
    <property type="term" value="F:NAD binding"/>
    <property type="evidence" value="ECO:0007669"/>
    <property type="project" value="InterPro"/>
</dbReference>